<evidence type="ECO:0000313" key="6">
    <source>
        <dbReference type="Proteomes" id="UP000295345"/>
    </source>
</evidence>
<comment type="subcellular location">
    <subcellularLocation>
        <location evidence="1">Secreted</location>
    </subcellularLocation>
</comment>
<accession>A0A4R4T1F5</accession>
<feature type="chain" id="PRO_5020678962" description="Calcium-binding protein" evidence="4">
    <location>
        <begin position="27"/>
        <end position="274"/>
    </location>
</feature>
<dbReference type="PANTHER" id="PTHR38340">
    <property type="entry name" value="S-LAYER PROTEIN"/>
    <property type="match status" value="1"/>
</dbReference>
<comment type="caution">
    <text evidence="5">The sequence shown here is derived from an EMBL/GenBank/DDBJ whole genome shotgun (WGS) entry which is preliminary data.</text>
</comment>
<sequence length="274" mass="27749">MRKGLVVLAGTALAGAGLGLAAPASADDAAAAAGTSSVWAAWNVAYYTAGDGQENNLVVTEIDTGNGSDRYYVFNDSVPISPGENCFHPDEADATVVNCLIRGVGDIPGVDIEVGDGDDDVVVRTTGIGTVIAGDGDDDVTMSGLFHLASGGAGRDTLVGAFEVYGGLDNDTLRPRPGGEAYGDEGNDTLIGNTADERLYGGPGNDVVYGQEGDDLIHGDEGDDELHGGTGNDEIHGDAGDDLIFGNSGDDRLYGGPGADEISGGPGNNVIRQD</sequence>
<evidence type="ECO:0000256" key="4">
    <source>
        <dbReference type="SAM" id="SignalP"/>
    </source>
</evidence>
<dbReference type="Gene3D" id="2.150.10.10">
    <property type="entry name" value="Serralysin-like metalloprotease, C-terminal"/>
    <property type="match status" value="2"/>
</dbReference>
<dbReference type="InterPro" id="IPR050557">
    <property type="entry name" value="RTX_toxin/Mannuronan_C5-epim"/>
</dbReference>
<dbReference type="RefSeq" id="WP_132820312.1">
    <property type="nucleotide sequence ID" value="NZ_SMKI01000303.1"/>
</dbReference>
<gene>
    <name evidence="5" type="ORF">E1283_24530</name>
</gene>
<dbReference type="Proteomes" id="UP000295345">
    <property type="component" value="Unassembled WGS sequence"/>
</dbReference>
<dbReference type="Pfam" id="PF00353">
    <property type="entry name" value="HemolysinCabind"/>
    <property type="match status" value="2"/>
</dbReference>
<feature type="region of interest" description="Disordered" evidence="3">
    <location>
        <begin position="201"/>
        <end position="274"/>
    </location>
</feature>
<dbReference type="OrthoDB" id="4227606at2"/>
<proteinExistence type="predicted"/>
<evidence type="ECO:0008006" key="7">
    <source>
        <dbReference type="Google" id="ProtNLM"/>
    </source>
</evidence>
<feature type="signal peptide" evidence="4">
    <location>
        <begin position="1"/>
        <end position="26"/>
    </location>
</feature>
<dbReference type="AlphaFoldDB" id="A0A4R4T1F5"/>
<organism evidence="5 6">
    <name type="scientific">Streptomyces hainanensis</name>
    <dbReference type="NCBI Taxonomy" id="402648"/>
    <lineage>
        <taxon>Bacteria</taxon>
        <taxon>Bacillati</taxon>
        <taxon>Actinomycetota</taxon>
        <taxon>Actinomycetes</taxon>
        <taxon>Kitasatosporales</taxon>
        <taxon>Streptomycetaceae</taxon>
        <taxon>Streptomyces</taxon>
    </lineage>
</organism>
<protein>
    <recommendedName>
        <fullName evidence="7">Calcium-binding protein</fullName>
    </recommendedName>
</protein>
<keyword evidence="2" id="KW-0964">Secreted</keyword>
<dbReference type="InterPro" id="IPR011049">
    <property type="entry name" value="Serralysin-like_metalloprot_C"/>
</dbReference>
<keyword evidence="4" id="KW-0732">Signal</keyword>
<name>A0A4R4T1F5_9ACTN</name>
<dbReference type="GO" id="GO:0005576">
    <property type="term" value="C:extracellular region"/>
    <property type="evidence" value="ECO:0007669"/>
    <property type="project" value="UniProtKB-SubCell"/>
</dbReference>
<dbReference type="SUPFAM" id="SSF51120">
    <property type="entry name" value="beta-Roll"/>
    <property type="match status" value="2"/>
</dbReference>
<evidence type="ECO:0000256" key="1">
    <source>
        <dbReference type="ARBA" id="ARBA00004613"/>
    </source>
</evidence>
<dbReference type="PRINTS" id="PR00313">
    <property type="entry name" value="CABNDNGRPT"/>
</dbReference>
<dbReference type="GO" id="GO:0005509">
    <property type="term" value="F:calcium ion binding"/>
    <property type="evidence" value="ECO:0007669"/>
    <property type="project" value="InterPro"/>
</dbReference>
<reference evidence="5 6" key="1">
    <citation type="submission" date="2019-03" db="EMBL/GenBank/DDBJ databases">
        <title>Draft genome sequences of novel Actinobacteria.</title>
        <authorList>
            <person name="Sahin N."/>
            <person name="Ay H."/>
            <person name="Saygin H."/>
        </authorList>
    </citation>
    <scope>NUCLEOTIDE SEQUENCE [LARGE SCALE GENOMIC DNA]</scope>
    <source>
        <strain evidence="5 6">DSM 41900</strain>
    </source>
</reference>
<dbReference type="InterPro" id="IPR018511">
    <property type="entry name" value="Hemolysin-typ_Ca-bd_CS"/>
</dbReference>
<dbReference type="PROSITE" id="PS00330">
    <property type="entry name" value="HEMOLYSIN_CALCIUM"/>
    <property type="match status" value="1"/>
</dbReference>
<keyword evidence="6" id="KW-1185">Reference proteome</keyword>
<evidence type="ECO:0000256" key="3">
    <source>
        <dbReference type="SAM" id="MobiDB-lite"/>
    </source>
</evidence>
<evidence type="ECO:0000313" key="5">
    <source>
        <dbReference type="EMBL" id="TDC70598.1"/>
    </source>
</evidence>
<dbReference type="PANTHER" id="PTHR38340:SF1">
    <property type="entry name" value="S-LAYER PROTEIN"/>
    <property type="match status" value="1"/>
</dbReference>
<dbReference type="InterPro" id="IPR001343">
    <property type="entry name" value="Hemolysn_Ca-bd"/>
</dbReference>
<dbReference type="EMBL" id="SMKI01000303">
    <property type="protein sequence ID" value="TDC70598.1"/>
    <property type="molecule type" value="Genomic_DNA"/>
</dbReference>
<evidence type="ECO:0000256" key="2">
    <source>
        <dbReference type="ARBA" id="ARBA00022525"/>
    </source>
</evidence>